<comment type="similarity">
    <text evidence="2">Belongs to the TsaE family.</text>
</comment>
<keyword evidence="4" id="KW-0963">Cytoplasm</keyword>
<comment type="subcellular location">
    <subcellularLocation>
        <location evidence="1">Cytoplasm</location>
    </subcellularLocation>
</comment>
<comment type="caution">
    <text evidence="11">The sequence shown here is derived from an EMBL/GenBank/DDBJ whole genome shotgun (WGS) entry which is preliminary data.</text>
</comment>
<accession>A0A8J6QM32</accession>
<dbReference type="Proteomes" id="UP000632828">
    <property type="component" value="Unassembled WGS sequence"/>
</dbReference>
<keyword evidence="6" id="KW-0479">Metal-binding</keyword>
<evidence type="ECO:0000256" key="3">
    <source>
        <dbReference type="ARBA" id="ARBA00019010"/>
    </source>
</evidence>
<evidence type="ECO:0000256" key="9">
    <source>
        <dbReference type="ARBA" id="ARBA00022842"/>
    </source>
</evidence>
<organism evidence="11 12">
    <name type="scientific">Pelovirga terrestris</name>
    <dbReference type="NCBI Taxonomy" id="2771352"/>
    <lineage>
        <taxon>Bacteria</taxon>
        <taxon>Pseudomonadati</taxon>
        <taxon>Thermodesulfobacteriota</taxon>
        <taxon>Desulfuromonadia</taxon>
        <taxon>Geobacterales</taxon>
        <taxon>Geobacteraceae</taxon>
        <taxon>Pelovirga</taxon>
    </lineage>
</organism>
<evidence type="ECO:0000256" key="7">
    <source>
        <dbReference type="ARBA" id="ARBA00022741"/>
    </source>
</evidence>
<dbReference type="Pfam" id="PF02367">
    <property type="entry name" value="TsaE"/>
    <property type="match status" value="1"/>
</dbReference>
<keyword evidence="12" id="KW-1185">Reference proteome</keyword>
<evidence type="ECO:0000256" key="2">
    <source>
        <dbReference type="ARBA" id="ARBA00007599"/>
    </source>
</evidence>
<dbReference type="InterPro" id="IPR027417">
    <property type="entry name" value="P-loop_NTPase"/>
</dbReference>
<dbReference type="RefSeq" id="WP_191154042.1">
    <property type="nucleotide sequence ID" value="NZ_JACWUN010000003.1"/>
</dbReference>
<dbReference type="SUPFAM" id="SSF52540">
    <property type="entry name" value="P-loop containing nucleoside triphosphate hydrolases"/>
    <property type="match status" value="1"/>
</dbReference>
<keyword evidence="9" id="KW-0460">Magnesium</keyword>
<dbReference type="PANTHER" id="PTHR33540:SF2">
    <property type="entry name" value="TRNA THREONYLCARBAMOYLADENOSINE BIOSYNTHESIS PROTEIN TSAE"/>
    <property type="match status" value="1"/>
</dbReference>
<keyword evidence="8" id="KW-0067">ATP-binding</keyword>
<evidence type="ECO:0000313" key="12">
    <source>
        <dbReference type="Proteomes" id="UP000632828"/>
    </source>
</evidence>
<sequence>MPGWALISASEKQTLKIGRLIGRCLDAPLLMLLQGDLGAGKTVLARGIARGLGVATRIPITSPTFTLMNHYPARIDLYHFDLYRLSGPEDLMDIGFDEYAFGDGVALVEWPEKLENPAIAGLWIQISTMPAGQRRLTFSAQDATSQGHLQRMLTHFRSAGLELCEMEK</sequence>
<evidence type="ECO:0000313" key="11">
    <source>
        <dbReference type="EMBL" id="MBD1399772.1"/>
    </source>
</evidence>
<evidence type="ECO:0000256" key="4">
    <source>
        <dbReference type="ARBA" id="ARBA00022490"/>
    </source>
</evidence>
<dbReference type="GO" id="GO:0002949">
    <property type="term" value="P:tRNA threonylcarbamoyladenosine modification"/>
    <property type="evidence" value="ECO:0007669"/>
    <property type="project" value="InterPro"/>
</dbReference>
<name>A0A8J6QM32_9BACT</name>
<dbReference type="InterPro" id="IPR003442">
    <property type="entry name" value="T6A_TsaE"/>
</dbReference>
<dbReference type="GO" id="GO:0005737">
    <property type="term" value="C:cytoplasm"/>
    <property type="evidence" value="ECO:0007669"/>
    <property type="project" value="UniProtKB-SubCell"/>
</dbReference>
<keyword evidence="7" id="KW-0547">Nucleotide-binding</keyword>
<evidence type="ECO:0000256" key="6">
    <source>
        <dbReference type="ARBA" id="ARBA00022723"/>
    </source>
</evidence>
<proteinExistence type="inferred from homology"/>
<gene>
    <name evidence="11" type="primary">tsaE</name>
    <name evidence="11" type="ORF">ICT70_03720</name>
</gene>
<dbReference type="PANTHER" id="PTHR33540">
    <property type="entry name" value="TRNA THREONYLCARBAMOYLADENOSINE BIOSYNTHESIS PROTEIN TSAE"/>
    <property type="match status" value="1"/>
</dbReference>
<dbReference type="AlphaFoldDB" id="A0A8J6QM32"/>
<dbReference type="GO" id="GO:0005524">
    <property type="term" value="F:ATP binding"/>
    <property type="evidence" value="ECO:0007669"/>
    <property type="project" value="UniProtKB-KW"/>
</dbReference>
<evidence type="ECO:0000256" key="5">
    <source>
        <dbReference type="ARBA" id="ARBA00022694"/>
    </source>
</evidence>
<dbReference type="NCBIfam" id="TIGR00150">
    <property type="entry name" value="T6A_YjeE"/>
    <property type="match status" value="1"/>
</dbReference>
<dbReference type="EMBL" id="JACWUN010000003">
    <property type="protein sequence ID" value="MBD1399772.1"/>
    <property type="molecule type" value="Genomic_DNA"/>
</dbReference>
<reference evidence="11" key="1">
    <citation type="submission" date="2020-09" db="EMBL/GenBank/DDBJ databases">
        <title>Pelobacter alkaliphilus sp. nov., a novel anaerobic arsenate-reducing bacterium from terrestrial mud volcano.</title>
        <authorList>
            <person name="Khomyakova M.A."/>
            <person name="Merkel A.Y."/>
            <person name="Slobodkin A.I."/>
        </authorList>
    </citation>
    <scope>NUCLEOTIDE SEQUENCE</scope>
    <source>
        <strain evidence="11">M08fum</strain>
    </source>
</reference>
<evidence type="ECO:0000256" key="8">
    <source>
        <dbReference type="ARBA" id="ARBA00022840"/>
    </source>
</evidence>
<evidence type="ECO:0000256" key="1">
    <source>
        <dbReference type="ARBA" id="ARBA00004496"/>
    </source>
</evidence>
<evidence type="ECO:0000256" key="10">
    <source>
        <dbReference type="ARBA" id="ARBA00032441"/>
    </source>
</evidence>
<protein>
    <recommendedName>
        <fullName evidence="3">tRNA threonylcarbamoyladenosine biosynthesis protein TsaE</fullName>
    </recommendedName>
    <alternativeName>
        <fullName evidence="10">t(6)A37 threonylcarbamoyladenosine biosynthesis protein TsaE</fullName>
    </alternativeName>
</protein>
<dbReference type="Gene3D" id="3.40.50.300">
    <property type="entry name" value="P-loop containing nucleotide triphosphate hydrolases"/>
    <property type="match status" value="1"/>
</dbReference>
<dbReference type="GO" id="GO:0046872">
    <property type="term" value="F:metal ion binding"/>
    <property type="evidence" value="ECO:0007669"/>
    <property type="project" value="UniProtKB-KW"/>
</dbReference>
<keyword evidence="5" id="KW-0819">tRNA processing</keyword>